<organism evidence="1 2">
    <name type="scientific">Streptomyces capoamus</name>
    <dbReference type="NCBI Taxonomy" id="68183"/>
    <lineage>
        <taxon>Bacteria</taxon>
        <taxon>Bacillati</taxon>
        <taxon>Actinomycetota</taxon>
        <taxon>Actinomycetes</taxon>
        <taxon>Kitasatosporales</taxon>
        <taxon>Streptomycetaceae</taxon>
        <taxon>Streptomyces</taxon>
    </lineage>
</organism>
<gene>
    <name evidence="1" type="ORF">GCM10018980_19060</name>
</gene>
<dbReference type="InterPro" id="IPR008979">
    <property type="entry name" value="Galactose-bd-like_sf"/>
</dbReference>
<protein>
    <submittedName>
        <fullName evidence="1">Uncharacterized protein</fullName>
    </submittedName>
</protein>
<proteinExistence type="predicted"/>
<evidence type="ECO:0000313" key="2">
    <source>
        <dbReference type="Proteomes" id="UP000619355"/>
    </source>
</evidence>
<dbReference type="SUPFAM" id="SSF49785">
    <property type="entry name" value="Galactose-binding domain-like"/>
    <property type="match status" value="1"/>
</dbReference>
<dbReference type="AlphaFoldDB" id="A0A919C2K9"/>
<name>A0A919C2K9_9ACTN</name>
<dbReference type="Proteomes" id="UP000619355">
    <property type="component" value="Unassembled WGS sequence"/>
</dbReference>
<keyword evidence="2" id="KW-1185">Reference proteome</keyword>
<accession>A0A919C2K9</accession>
<evidence type="ECO:0000313" key="1">
    <source>
        <dbReference type="EMBL" id="GHG42811.1"/>
    </source>
</evidence>
<dbReference type="EMBL" id="BNBF01000004">
    <property type="protein sequence ID" value="GHG42811.1"/>
    <property type="molecule type" value="Genomic_DNA"/>
</dbReference>
<reference evidence="2" key="1">
    <citation type="journal article" date="2019" name="Int. J. Syst. Evol. Microbiol.">
        <title>The Global Catalogue of Microorganisms (GCM) 10K type strain sequencing project: providing services to taxonomists for standard genome sequencing and annotation.</title>
        <authorList>
            <consortium name="The Broad Institute Genomics Platform"/>
            <consortium name="The Broad Institute Genome Sequencing Center for Infectious Disease"/>
            <person name="Wu L."/>
            <person name="Ma J."/>
        </authorList>
    </citation>
    <scope>NUCLEOTIDE SEQUENCE [LARGE SCALE GENOMIC DNA]</scope>
    <source>
        <strain evidence="2">JCM 4253</strain>
    </source>
</reference>
<sequence length="45" mass="4823">MHTVSDGNGGVDDVDVTGSGRYVRIYGTARGTGWGYSLYEFGVYS</sequence>
<comment type="caution">
    <text evidence="1">The sequence shown here is derived from an EMBL/GenBank/DDBJ whole genome shotgun (WGS) entry which is preliminary data.</text>
</comment>
<dbReference type="Gene3D" id="2.60.120.260">
    <property type="entry name" value="Galactose-binding domain-like"/>
    <property type="match status" value="1"/>
</dbReference>